<protein>
    <submittedName>
        <fullName evidence="1">Uncharacterized protein</fullName>
    </submittedName>
</protein>
<dbReference type="AlphaFoldDB" id="A0A9R1W788"/>
<dbReference type="EMBL" id="NBSK02000003">
    <property type="protein sequence ID" value="KAJ0217380.1"/>
    <property type="molecule type" value="Genomic_DNA"/>
</dbReference>
<name>A0A9R1W788_LACSA</name>
<evidence type="ECO:0000313" key="2">
    <source>
        <dbReference type="Proteomes" id="UP000235145"/>
    </source>
</evidence>
<proteinExistence type="predicted"/>
<accession>A0A9R1W788</accession>
<sequence>MLIDFFRVTMQQWWCQQRNVGALRKKDIIGYAEKVIKRRINKSSVFRAISHMKNGIVNLESRWCTYRKWKLFGILWYDVMSVFKELRYQHCNT</sequence>
<evidence type="ECO:0000313" key="1">
    <source>
        <dbReference type="EMBL" id="KAJ0217380.1"/>
    </source>
</evidence>
<comment type="caution">
    <text evidence="1">The sequence shown here is derived from an EMBL/GenBank/DDBJ whole genome shotgun (WGS) entry which is preliminary data.</text>
</comment>
<keyword evidence="2" id="KW-1185">Reference proteome</keyword>
<organism evidence="1 2">
    <name type="scientific">Lactuca sativa</name>
    <name type="common">Garden lettuce</name>
    <dbReference type="NCBI Taxonomy" id="4236"/>
    <lineage>
        <taxon>Eukaryota</taxon>
        <taxon>Viridiplantae</taxon>
        <taxon>Streptophyta</taxon>
        <taxon>Embryophyta</taxon>
        <taxon>Tracheophyta</taxon>
        <taxon>Spermatophyta</taxon>
        <taxon>Magnoliopsida</taxon>
        <taxon>eudicotyledons</taxon>
        <taxon>Gunneridae</taxon>
        <taxon>Pentapetalae</taxon>
        <taxon>asterids</taxon>
        <taxon>campanulids</taxon>
        <taxon>Asterales</taxon>
        <taxon>Asteraceae</taxon>
        <taxon>Cichorioideae</taxon>
        <taxon>Cichorieae</taxon>
        <taxon>Lactucinae</taxon>
        <taxon>Lactuca</taxon>
    </lineage>
</organism>
<dbReference type="Proteomes" id="UP000235145">
    <property type="component" value="Unassembled WGS sequence"/>
</dbReference>
<reference evidence="1 2" key="1">
    <citation type="journal article" date="2017" name="Nat. Commun.">
        <title>Genome assembly with in vitro proximity ligation data and whole-genome triplication in lettuce.</title>
        <authorList>
            <person name="Reyes-Chin-Wo S."/>
            <person name="Wang Z."/>
            <person name="Yang X."/>
            <person name="Kozik A."/>
            <person name="Arikit S."/>
            <person name="Song C."/>
            <person name="Xia L."/>
            <person name="Froenicke L."/>
            <person name="Lavelle D.O."/>
            <person name="Truco M.J."/>
            <person name="Xia R."/>
            <person name="Zhu S."/>
            <person name="Xu C."/>
            <person name="Xu H."/>
            <person name="Xu X."/>
            <person name="Cox K."/>
            <person name="Korf I."/>
            <person name="Meyers B.C."/>
            <person name="Michelmore R.W."/>
        </authorList>
    </citation>
    <scope>NUCLEOTIDE SEQUENCE [LARGE SCALE GENOMIC DNA]</scope>
    <source>
        <strain evidence="2">cv. Salinas</strain>
        <tissue evidence="1">Seedlings</tissue>
    </source>
</reference>
<gene>
    <name evidence="1" type="ORF">LSAT_V11C300139520</name>
</gene>